<organism evidence="2 3">
    <name type="scientific">Streptomyces carminius</name>
    <dbReference type="NCBI Taxonomy" id="2665496"/>
    <lineage>
        <taxon>Bacteria</taxon>
        <taxon>Bacillati</taxon>
        <taxon>Actinomycetota</taxon>
        <taxon>Actinomycetes</taxon>
        <taxon>Kitasatosporales</taxon>
        <taxon>Streptomycetaceae</taxon>
        <taxon>Streptomyces</taxon>
    </lineage>
</organism>
<keyword evidence="3" id="KW-1185">Reference proteome</keyword>
<sequence>MAEASVYPGEEQRRDLGQVVALAGRSQAGLVRDGISRVIRDHLIERPPVKARFGSPAMAGRSDESTDGSGA</sequence>
<protein>
    <submittedName>
        <fullName evidence="2">Uncharacterized protein</fullName>
    </submittedName>
</protein>
<dbReference type="Proteomes" id="UP000230407">
    <property type="component" value="Unassembled WGS sequence"/>
</dbReference>
<gene>
    <name evidence="2" type="ORF">CUT44_21150</name>
</gene>
<evidence type="ECO:0000313" key="3">
    <source>
        <dbReference type="Proteomes" id="UP000230407"/>
    </source>
</evidence>
<dbReference type="EMBL" id="PGGW01000061">
    <property type="protein sequence ID" value="PJE95774.1"/>
    <property type="molecule type" value="Genomic_DNA"/>
</dbReference>
<name>A0A2M8LUZ8_9ACTN</name>
<accession>A0A2M8LUZ8</accession>
<dbReference type="AlphaFoldDB" id="A0A2M8LUZ8"/>
<comment type="caution">
    <text evidence="2">The sequence shown here is derived from an EMBL/GenBank/DDBJ whole genome shotgun (WGS) entry which is preliminary data.</text>
</comment>
<evidence type="ECO:0000313" key="2">
    <source>
        <dbReference type="EMBL" id="PJE95774.1"/>
    </source>
</evidence>
<feature type="region of interest" description="Disordered" evidence="1">
    <location>
        <begin position="50"/>
        <end position="71"/>
    </location>
</feature>
<dbReference type="RefSeq" id="WP_100203499.1">
    <property type="nucleotide sequence ID" value="NZ_PGGW01000061.1"/>
</dbReference>
<reference evidence="2 3" key="1">
    <citation type="submission" date="2017-11" db="EMBL/GenBank/DDBJ databases">
        <title>Streptomyces carmine sp. nov., a novel actinomycete isolated from Sophora alopecuroides in Xinjiang, China.</title>
        <authorList>
            <person name="Wang Y."/>
            <person name="Luo X."/>
            <person name="Wan C."/>
            <person name="Zhang L."/>
        </authorList>
    </citation>
    <scope>NUCLEOTIDE SEQUENCE [LARGE SCALE GENOMIC DNA]</scope>
    <source>
        <strain evidence="2 3">TRM SA0054</strain>
    </source>
</reference>
<proteinExistence type="predicted"/>
<evidence type="ECO:0000256" key="1">
    <source>
        <dbReference type="SAM" id="MobiDB-lite"/>
    </source>
</evidence>